<dbReference type="PANTHER" id="PTHR30151">
    <property type="entry name" value="ALKANE SULFONATE ABC TRANSPORTER-RELATED, MEMBRANE SUBUNIT"/>
    <property type="match status" value="1"/>
</dbReference>
<keyword evidence="10" id="KW-1185">Reference proteome</keyword>
<dbReference type="InterPro" id="IPR000515">
    <property type="entry name" value="MetI-like"/>
</dbReference>
<comment type="subcellular location">
    <subcellularLocation>
        <location evidence="1 7">Cell membrane</location>
        <topology evidence="1 7">Multi-pass membrane protein</topology>
    </subcellularLocation>
</comment>
<evidence type="ECO:0000256" key="5">
    <source>
        <dbReference type="ARBA" id="ARBA00022989"/>
    </source>
</evidence>
<feature type="transmembrane region" description="Helical" evidence="7">
    <location>
        <begin position="166"/>
        <end position="183"/>
    </location>
</feature>
<evidence type="ECO:0000313" key="9">
    <source>
        <dbReference type="EMBL" id="MBN7773350.1"/>
    </source>
</evidence>
<reference evidence="9" key="1">
    <citation type="submission" date="2021-02" db="EMBL/GenBank/DDBJ databases">
        <title>Abyssanaerobacter marinus gen.nov., sp., nov, anaerobic bacterium isolated from the Onnuri vent field of Indian Ocean and suggestion of Mogibacteriaceae fam. nov., and proposal of reclassification of ambiguous this family's genus member.</title>
        <authorList>
            <person name="Kim Y.J."/>
            <person name="Yang J.-A."/>
        </authorList>
    </citation>
    <scope>NUCLEOTIDE SEQUENCE</scope>
    <source>
        <strain evidence="9">DSM 2634</strain>
    </source>
</reference>
<dbReference type="EMBL" id="JAFJZZ010000002">
    <property type="protein sequence ID" value="MBN7773350.1"/>
    <property type="molecule type" value="Genomic_DNA"/>
</dbReference>
<dbReference type="Gene3D" id="1.10.3720.10">
    <property type="entry name" value="MetI-like"/>
    <property type="match status" value="1"/>
</dbReference>
<feature type="transmembrane region" description="Helical" evidence="7">
    <location>
        <begin position="126"/>
        <end position="146"/>
    </location>
</feature>
<accession>A0A939IGI2</accession>
<evidence type="ECO:0000256" key="7">
    <source>
        <dbReference type="RuleBase" id="RU363032"/>
    </source>
</evidence>
<dbReference type="AlphaFoldDB" id="A0A939IGI2"/>
<dbReference type="PROSITE" id="PS50928">
    <property type="entry name" value="ABC_TM1"/>
    <property type="match status" value="1"/>
</dbReference>
<feature type="transmembrane region" description="Helical" evidence="7">
    <location>
        <begin position="12"/>
        <end position="30"/>
    </location>
</feature>
<feature type="domain" description="ABC transmembrane type-1" evidence="8">
    <location>
        <begin position="59"/>
        <end position="240"/>
    </location>
</feature>
<keyword evidence="2 7" id="KW-0813">Transport</keyword>
<evidence type="ECO:0000256" key="4">
    <source>
        <dbReference type="ARBA" id="ARBA00022692"/>
    </source>
</evidence>
<name>A0A939IGI2_CLOAM</name>
<dbReference type="GO" id="GO:0055085">
    <property type="term" value="P:transmembrane transport"/>
    <property type="evidence" value="ECO:0007669"/>
    <property type="project" value="InterPro"/>
</dbReference>
<keyword evidence="5 7" id="KW-1133">Transmembrane helix</keyword>
<evidence type="ECO:0000256" key="1">
    <source>
        <dbReference type="ARBA" id="ARBA00004651"/>
    </source>
</evidence>
<comment type="similarity">
    <text evidence="7">Belongs to the binding-protein-dependent transport system permease family.</text>
</comment>
<gene>
    <name evidence="9" type="ORF">JYB65_08250</name>
</gene>
<feature type="transmembrane region" description="Helical" evidence="7">
    <location>
        <begin position="189"/>
        <end position="212"/>
    </location>
</feature>
<dbReference type="RefSeq" id="WP_206582170.1">
    <property type="nucleotide sequence ID" value="NZ_JAFJZZ010000002.1"/>
</dbReference>
<dbReference type="InterPro" id="IPR035906">
    <property type="entry name" value="MetI-like_sf"/>
</dbReference>
<comment type="caution">
    <text evidence="9">The sequence shown here is derived from an EMBL/GenBank/DDBJ whole genome shotgun (WGS) entry which is preliminary data.</text>
</comment>
<evidence type="ECO:0000259" key="8">
    <source>
        <dbReference type="PROSITE" id="PS50928"/>
    </source>
</evidence>
<dbReference type="PANTHER" id="PTHR30151:SF38">
    <property type="entry name" value="ALIPHATIC SULFONATES TRANSPORT PERMEASE PROTEIN SSUC-RELATED"/>
    <property type="match status" value="1"/>
</dbReference>
<keyword evidence="3" id="KW-1003">Cell membrane</keyword>
<feature type="transmembrane region" description="Helical" evidence="7">
    <location>
        <begin position="99"/>
        <end position="120"/>
    </location>
</feature>
<evidence type="ECO:0000256" key="3">
    <source>
        <dbReference type="ARBA" id="ARBA00022475"/>
    </source>
</evidence>
<dbReference type="SUPFAM" id="SSF161098">
    <property type="entry name" value="MetI-like"/>
    <property type="match status" value="1"/>
</dbReference>
<protein>
    <submittedName>
        <fullName evidence="9">ABC transporter permease</fullName>
    </submittedName>
</protein>
<evidence type="ECO:0000256" key="2">
    <source>
        <dbReference type="ARBA" id="ARBA00022448"/>
    </source>
</evidence>
<evidence type="ECO:0000256" key="6">
    <source>
        <dbReference type="ARBA" id="ARBA00023136"/>
    </source>
</evidence>
<evidence type="ECO:0000313" key="10">
    <source>
        <dbReference type="Proteomes" id="UP000664545"/>
    </source>
</evidence>
<dbReference type="GO" id="GO:0005886">
    <property type="term" value="C:plasma membrane"/>
    <property type="evidence" value="ECO:0007669"/>
    <property type="project" value="UniProtKB-SubCell"/>
</dbReference>
<dbReference type="Proteomes" id="UP000664545">
    <property type="component" value="Unassembled WGS sequence"/>
</dbReference>
<organism evidence="9 10">
    <name type="scientific">Clostridium aminobutyricum</name>
    <dbReference type="NCBI Taxonomy" id="33953"/>
    <lineage>
        <taxon>Bacteria</taxon>
        <taxon>Bacillati</taxon>
        <taxon>Bacillota</taxon>
        <taxon>Clostridia</taxon>
        <taxon>Eubacteriales</taxon>
        <taxon>Clostridiaceae</taxon>
        <taxon>Clostridium</taxon>
    </lineage>
</organism>
<keyword evidence="4 7" id="KW-0812">Transmembrane</keyword>
<proteinExistence type="inferred from homology"/>
<dbReference type="Pfam" id="PF00528">
    <property type="entry name" value="BPD_transp_1"/>
    <property type="match status" value="1"/>
</dbReference>
<sequence length="258" mass="29063">MIPFKLEKVKSLFVILIFFIVWEAVTRLGIVDSMLLPSFSEVLVSTWQLFAEGVLWPHLSLSLVRAAAGFAIAVVIAIPLGILMGGLSKNVQMATEPVVELFSQVNPFILYHLILIFMGIGEWTKITIIAWTCIWPLLFSTISGVYHIDAAHIKSAKTFQLNRWQMAVKVLLPGAVPQIMYGVRLSASYSFFMLIAAEMMGAESGLGFFIILSQRYYKITWVYAAVLMITVLGVLMDWVITMVERKFLRAYVQEEVND</sequence>
<feature type="transmembrane region" description="Helical" evidence="7">
    <location>
        <begin position="66"/>
        <end position="87"/>
    </location>
</feature>
<dbReference type="CDD" id="cd06261">
    <property type="entry name" value="TM_PBP2"/>
    <property type="match status" value="1"/>
</dbReference>
<keyword evidence="6 7" id="KW-0472">Membrane</keyword>
<feature type="transmembrane region" description="Helical" evidence="7">
    <location>
        <begin position="219"/>
        <end position="240"/>
    </location>
</feature>